<protein>
    <recommendedName>
        <fullName evidence="1">Integrase zinc-binding domain-containing protein</fullName>
    </recommendedName>
</protein>
<name>A0A0C9Z8J5_9AGAM</name>
<evidence type="ECO:0000313" key="3">
    <source>
        <dbReference type="Proteomes" id="UP000054018"/>
    </source>
</evidence>
<dbReference type="EMBL" id="KN833798">
    <property type="protein sequence ID" value="KIK18722.1"/>
    <property type="molecule type" value="Genomic_DNA"/>
</dbReference>
<dbReference type="AlphaFoldDB" id="A0A0C9Z8J5"/>
<reference evidence="2 3" key="1">
    <citation type="submission" date="2014-04" db="EMBL/GenBank/DDBJ databases">
        <authorList>
            <consortium name="DOE Joint Genome Institute"/>
            <person name="Kuo A."/>
            <person name="Kohler A."/>
            <person name="Costa M.D."/>
            <person name="Nagy L.G."/>
            <person name="Floudas D."/>
            <person name="Copeland A."/>
            <person name="Barry K.W."/>
            <person name="Cichocki N."/>
            <person name="Veneault-Fourrey C."/>
            <person name="LaButti K."/>
            <person name="Lindquist E.A."/>
            <person name="Lipzen A."/>
            <person name="Lundell T."/>
            <person name="Morin E."/>
            <person name="Murat C."/>
            <person name="Sun H."/>
            <person name="Tunlid A."/>
            <person name="Henrissat B."/>
            <person name="Grigoriev I.V."/>
            <person name="Hibbett D.S."/>
            <person name="Martin F."/>
            <person name="Nordberg H.P."/>
            <person name="Cantor M.N."/>
            <person name="Hua S.X."/>
        </authorList>
    </citation>
    <scope>NUCLEOTIDE SEQUENCE [LARGE SCALE GENOMIC DNA]</scope>
    <source>
        <strain evidence="2 3">441</strain>
    </source>
</reference>
<proteinExistence type="predicted"/>
<dbReference type="Gene3D" id="1.10.340.70">
    <property type="match status" value="1"/>
</dbReference>
<feature type="domain" description="Integrase zinc-binding" evidence="1">
    <location>
        <begin position="173"/>
        <end position="213"/>
    </location>
</feature>
<dbReference type="Pfam" id="PF17921">
    <property type="entry name" value="Integrase_H2C2"/>
    <property type="match status" value="1"/>
</dbReference>
<keyword evidence="3" id="KW-1185">Reference proteome</keyword>
<sequence>MAVGYILMQEDEGGKRYPACFGSITLSDSKEDPKVDEEEYEDWVDECGAFTIELMNRHEPKSHWLCPPEIPLSEYYSPDTLPQDIAVFITTKIPPETPEPEILATEKAKQRDERLEVVKEFLETKKLPEGLEEKELESLVQLATQYFVKGGELWRKEPQGCHQLVVCRHKWLGIIHQAHNELGHKGIFSTRIHLLTRFWWPMLEQDVRWYIRTMSQVPDSPPRSNPYSSCGRNT</sequence>
<gene>
    <name evidence="2" type="ORF">PISMIDRAFT_14157</name>
</gene>
<dbReference type="InterPro" id="IPR041588">
    <property type="entry name" value="Integrase_H2C2"/>
</dbReference>
<dbReference type="OrthoDB" id="2691655at2759"/>
<dbReference type="STRING" id="765257.A0A0C9Z8J5"/>
<evidence type="ECO:0000313" key="2">
    <source>
        <dbReference type="EMBL" id="KIK18722.1"/>
    </source>
</evidence>
<evidence type="ECO:0000259" key="1">
    <source>
        <dbReference type="Pfam" id="PF17921"/>
    </source>
</evidence>
<accession>A0A0C9Z8J5</accession>
<dbReference type="Proteomes" id="UP000054018">
    <property type="component" value="Unassembled WGS sequence"/>
</dbReference>
<organism evidence="2 3">
    <name type="scientific">Pisolithus microcarpus 441</name>
    <dbReference type="NCBI Taxonomy" id="765257"/>
    <lineage>
        <taxon>Eukaryota</taxon>
        <taxon>Fungi</taxon>
        <taxon>Dikarya</taxon>
        <taxon>Basidiomycota</taxon>
        <taxon>Agaricomycotina</taxon>
        <taxon>Agaricomycetes</taxon>
        <taxon>Agaricomycetidae</taxon>
        <taxon>Boletales</taxon>
        <taxon>Sclerodermatineae</taxon>
        <taxon>Pisolithaceae</taxon>
        <taxon>Pisolithus</taxon>
    </lineage>
</organism>
<dbReference type="HOGENOM" id="CLU_102427_0_0_1"/>
<reference evidence="3" key="2">
    <citation type="submission" date="2015-01" db="EMBL/GenBank/DDBJ databases">
        <title>Evolutionary Origins and Diversification of the Mycorrhizal Mutualists.</title>
        <authorList>
            <consortium name="DOE Joint Genome Institute"/>
            <consortium name="Mycorrhizal Genomics Consortium"/>
            <person name="Kohler A."/>
            <person name="Kuo A."/>
            <person name="Nagy L.G."/>
            <person name="Floudas D."/>
            <person name="Copeland A."/>
            <person name="Barry K.W."/>
            <person name="Cichocki N."/>
            <person name="Veneault-Fourrey C."/>
            <person name="LaButti K."/>
            <person name="Lindquist E.A."/>
            <person name="Lipzen A."/>
            <person name="Lundell T."/>
            <person name="Morin E."/>
            <person name="Murat C."/>
            <person name="Riley R."/>
            <person name="Ohm R."/>
            <person name="Sun H."/>
            <person name="Tunlid A."/>
            <person name="Henrissat B."/>
            <person name="Grigoriev I.V."/>
            <person name="Hibbett D.S."/>
            <person name="Martin F."/>
        </authorList>
    </citation>
    <scope>NUCLEOTIDE SEQUENCE [LARGE SCALE GENOMIC DNA]</scope>
    <source>
        <strain evidence="3">441</strain>
    </source>
</reference>